<protein>
    <submittedName>
        <fullName evidence="2">Uncharacterized protein</fullName>
    </submittedName>
</protein>
<gene>
    <name evidence="2" type="ORF">AK812_SmicGene21563</name>
</gene>
<feature type="region of interest" description="Disordered" evidence="1">
    <location>
        <begin position="172"/>
        <end position="197"/>
    </location>
</feature>
<proteinExistence type="predicted"/>
<dbReference type="Proteomes" id="UP000186817">
    <property type="component" value="Unassembled WGS sequence"/>
</dbReference>
<feature type="compositionally biased region" description="Acidic residues" evidence="1">
    <location>
        <begin position="177"/>
        <end position="197"/>
    </location>
</feature>
<organism evidence="2 3">
    <name type="scientific">Symbiodinium microadriaticum</name>
    <name type="common">Dinoflagellate</name>
    <name type="synonym">Zooxanthella microadriatica</name>
    <dbReference type="NCBI Taxonomy" id="2951"/>
    <lineage>
        <taxon>Eukaryota</taxon>
        <taxon>Sar</taxon>
        <taxon>Alveolata</taxon>
        <taxon>Dinophyceae</taxon>
        <taxon>Suessiales</taxon>
        <taxon>Symbiodiniaceae</taxon>
        <taxon>Symbiodinium</taxon>
    </lineage>
</organism>
<evidence type="ECO:0000256" key="1">
    <source>
        <dbReference type="SAM" id="MobiDB-lite"/>
    </source>
</evidence>
<reference evidence="2 3" key="1">
    <citation type="submission" date="2016-02" db="EMBL/GenBank/DDBJ databases">
        <title>Genome analysis of coral dinoflagellate symbionts highlights evolutionary adaptations to a symbiotic lifestyle.</title>
        <authorList>
            <person name="Aranda M."/>
            <person name="Li Y."/>
            <person name="Liew Y.J."/>
            <person name="Baumgarten S."/>
            <person name="Simakov O."/>
            <person name="Wilson M."/>
            <person name="Piel J."/>
            <person name="Ashoor H."/>
            <person name="Bougouffa S."/>
            <person name="Bajic V.B."/>
            <person name="Ryu T."/>
            <person name="Ravasi T."/>
            <person name="Bayer T."/>
            <person name="Micklem G."/>
            <person name="Kim H."/>
            <person name="Bhak J."/>
            <person name="Lajeunesse T.C."/>
            <person name="Voolstra C.R."/>
        </authorList>
    </citation>
    <scope>NUCLEOTIDE SEQUENCE [LARGE SCALE GENOMIC DNA]</scope>
    <source>
        <strain evidence="2 3">CCMP2467</strain>
    </source>
</reference>
<evidence type="ECO:0000313" key="3">
    <source>
        <dbReference type="Proteomes" id="UP000186817"/>
    </source>
</evidence>
<dbReference type="OrthoDB" id="10363579at2759"/>
<comment type="caution">
    <text evidence="2">The sequence shown here is derived from an EMBL/GenBank/DDBJ whole genome shotgun (WGS) entry which is preliminary data.</text>
</comment>
<sequence length="223" mass="24494">MRKLAGAIFRAHPAALTTEYHRSPCALIGVDTDIENCEIVLLRQQLGFKKRAEERGEEFMVEEVTHLTVADEKPPEESVLAQEAHLQEQAKKDEALHEVTEPTNMVSAGADADADRDTRLHTRGNFGKAAFSEEDAAHPTRVTGSAMLVFRCGIWMPTMKIEVTDADLALMDSSSDSSDDEEQANSEDTIFDPADDLDSAEVDLEVAQIMEPNLPPLTGDLLT</sequence>
<dbReference type="EMBL" id="LSRX01000475">
    <property type="protein sequence ID" value="OLP96214.1"/>
    <property type="molecule type" value="Genomic_DNA"/>
</dbReference>
<accession>A0A1Q9DM00</accession>
<name>A0A1Q9DM00_SYMMI</name>
<evidence type="ECO:0000313" key="2">
    <source>
        <dbReference type="EMBL" id="OLP96214.1"/>
    </source>
</evidence>
<keyword evidence="3" id="KW-1185">Reference proteome</keyword>
<dbReference type="AlphaFoldDB" id="A0A1Q9DM00"/>